<reference evidence="1" key="1">
    <citation type="submission" date="2021-08" db="EMBL/GenBank/DDBJ databases">
        <authorList>
            <person name="Misof B."/>
            <person name="Oliver O."/>
            <person name="Podsiadlowski L."/>
            <person name="Donath A."/>
            <person name="Peters R."/>
            <person name="Mayer C."/>
            <person name="Rust J."/>
            <person name="Gunkel S."/>
            <person name="Lesny P."/>
            <person name="Martin S."/>
            <person name="Oeyen J.P."/>
            <person name="Petersen M."/>
            <person name="Panagiotis P."/>
            <person name="Wilbrandt J."/>
            <person name="Tanja T."/>
        </authorList>
    </citation>
    <scope>NUCLEOTIDE SEQUENCE</scope>
    <source>
        <strain evidence="1">GBR_01_08_01A</strain>
        <tissue evidence="1">Thorax + abdomen</tissue>
    </source>
</reference>
<organism evidence="1 2">
    <name type="scientific">Odynerus spinipes</name>
    <dbReference type="NCBI Taxonomy" id="1348599"/>
    <lineage>
        <taxon>Eukaryota</taxon>
        <taxon>Metazoa</taxon>
        <taxon>Ecdysozoa</taxon>
        <taxon>Arthropoda</taxon>
        <taxon>Hexapoda</taxon>
        <taxon>Insecta</taxon>
        <taxon>Pterygota</taxon>
        <taxon>Neoptera</taxon>
        <taxon>Endopterygota</taxon>
        <taxon>Hymenoptera</taxon>
        <taxon>Apocrita</taxon>
        <taxon>Aculeata</taxon>
        <taxon>Vespoidea</taxon>
        <taxon>Vespidae</taxon>
        <taxon>Eumeninae</taxon>
        <taxon>Odynerus</taxon>
    </lineage>
</organism>
<evidence type="ECO:0000313" key="2">
    <source>
        <dbReference type="Proteomes" id="UP001258017"/>
    </source>
</evidence>
<gene>
    <name evidence="1" type="ORF">KPH14_012001</name>
</gene>
<comment type="caution">
    <text evidence="1">The sequence shown here is derived from an EMBL/GenBank/DDBJ whole genome shotgun (WGS) entry which is preliminary data.</text>
</comment>
<dbReference type="Proteomes" id="UP001258017">
    <property type="component" value="Unassembled WGS sequence"/>
</dbReference>
<protein>
    <submittedName>
        <fullName evidence="1">Uncharacterized protein</fullName>
    </submittedName>
</protein>
<proteinExistence type="predicted"/>
<accession>A0AAD9RE56</accession>
<evidence type="ECO:0000313" key="1">
    <source>
        <dbReference type="EMBL" id="KAK2577795.1"/>
    </source>
</evidence>
<keyword evidence="2" id="KW-1185">Reference proteome</keyword>
<dbReference type="EMBL" id="JAIFRP010001183">
    <property type="protein sequence ID" value="KAK2577795.1"/>
    <property type="molecule type" value="Genomic_DNA"/>
</dbReference>
<reference evidence="1" key="2">
    <citation type="journal article" date="2023" name="Commun. Biol.">
        <title>Intrasexual cuticular hydrocarbon dimorphism in a wasp sheds light on hydrocarbon biosynthesis genes in Hymenoptera.</title>
        <authorList>
            <person name="Moris V.C."/>
            <person name="Podsiadlowski L."/>
            <person name="Martin S."/>
            <person name="Oeyen J.P."/>
            <person name="Donath A."/>
            <person name="Petersen M."/>
            <person name="Wilbrandt J."/>
            <person name="Misof B."/>
            <person name="Liedtke D."/>
            <person name="Thamm M."/>
            <person name="Scheiner R."/>
            <person name="Schmitt T."/>
            <person name="Niehuis O."/>
        </authorList>
    </citation>
    <scope>NUCLEOTIDE SEQUENCE</scope>
    <source>
        <strain evidence="1">GBR_01_08_01A</strain>
    </source>
</reference>
<dbReference type="AlphaFoldDB" id="A0AAD9RE56"/>
<sequence>MSYVLATSQVGYLTNKEKEDFLYSDEDGDDYNFKYISGNQFKYIIKDVRRQRCKEEEERAWHEFVKRQELNDARYGKEDRELRRLEEDTIPEYKIRSHIESNEMKRNRLIHPVNVKEYREENSAKRITKTESSDTITIDVERSIVEENLSPHKKSVRSKRSCDLRRTSSEYMIVQSKHLKQNCPCEFDYNSTPDLSIQYESDKEDNICVHPDPMAAHKILVMQKRISELLDEISFNLDRIPLPDGDMDLKRRQQRVVEFCIRLSRNYLYDLTRCIGDIQKHVRAVSPSAKIKSGPRGIAFHMQIIEQKLIAAHQLLLHALTAYCKHIPCSIPQGHSKKIKELLKVVTDLKDICDHIQLTTNYFGSGDTCALPLEKETQAKCNIILSKLKLSSGTESQLDDHNIVSNTAMSVNIPQTKKHCKRKNLETHLRMYNMETRAYKRNFKRKLSTHQHTQNKKYNACSNKSIYSGHLFLPQQPHSSPVTNASAKEIIKDSDTKYKTCLKEDNIKTIMGTVSIDSDNDLSLEIQQPKHSNGLILPKKSKATKDFSDKLHNIKCSRCKEKHNKRSNLLNLCNDPTNKKNDPTISDEILLEFLKKCGSFAGSINKDITNIDCISCIPPKNSITKSSTKEVVKSKKNMHLICLSSLDKTSNQHISCDALGHMDYHKRVHKDKKTKDIIQKNGMTQLLLSKGTETKLLQYRTDYYNLSKRSPMYSNNTQNKPWDIVAWISDKLVDELINEIAKELEMQDIIQKMYQLEFQEY</sequence>
<name>A0AAD9RE56_9HYME</name>